<keyword evidence="15" id="KW-1185">Reference proteome</keyword>
<dbReference type="GO" id="GO:0006423">
    <property type="term" value="P:cysteinyl-tRNA aminoacylation"/>
    <property type="evidence" value="ECO:0007669"/>
    <property type="project" value="InterPro"/>
</dbReference>
<evidence type="ECO:0000256" key="4">
    <source>
        <dbReference type="ARBA" id="ARBA00022723"/>
    </source>
</evidence>
<dbReference type="Proteomes" id="UP000494040">
    <property type="component" value="Unassembled WGS sequence"/>
</dbReference>
<feature type="domain" description="tRNA synthetases class I catalytic" evidence="13">
    <location>
        <begin position="34"/>
        <end position="443"/>
    </location>
</feature>
<dbReference type="InterPro" id="IPR032678">
    <property type="entry name" value="tRNA-synt_1_cat_dom"/>
</dbReference>
<evidence type="ECO:0000313" key="14">
    <source>
        <dbReference type="EnsemblMetazoa" id="XP_024082183.1"/>
    </source>
</evidence>
<dbReference type="OMA" id="FHNDMKS"/>
<dbReference type="RefSeq" id="XP_024082183.1">
    <property type="nucleotide sequence ID" value="XM_024226415.1"/>
</dbReference>
<evidence type="ECO:0000256" key="1">
    <source>
        <dbReference type="ARBA" id="ARBA00001947"/>
    </source>
</evidence>
<keyword evidence="9" id="KW-0030">Aminoacyl-tRNA synthetase</keyword>
<sequence length="727" mass="84024">MTTKRKGYDWVVEESVNRPTLKLFNSFTKRKEVFKPKEGNKIIWYSCGPTVYDASHMGHARSYMSFDILRRVLKDYFKYDVLYVMNITDIDDKIIRRARRQYLFNKYLETAAAKGKKSEEILADACEALTIFRTKVEAAEDQAVKQMLINQTEKVNSVMPELEAAVKKNDDALLGPVLENFLRVSEDVMSEWLDHTLGHTVKDNSIFLSLPRYWEEEFHKDMEALNICVPDIVCRVTDYIPEIIKYIEQIQNNGFAYESHNSVYFDVTAFDSNSTHHYAKLVPEAVGDLKLLEEGEGVLSESKEKKSPGDFALWKASKPGEPFWDSPWGKGRPGWHIECSVMASHICGDTLDIHTGGVDLKFPHHDNEIAQAEAYYKKDLWVRYFLHSGHLKIEGQKMSKSLKNFITIKEALTKYTARQLRLLFLLHSWRDQLDYSDSTMLMALNYEKTINEFFLRVKDFLNISKKTNFVDNFHKYTDNDVKMKEKFQRTKDAVHAAFCDSVDTRTVMETIKEFISYCHSYLDQKNVDISLIENIALYVTDMLKIFGLIFVKSSIGFPVNVNASVDVEEVLTPYLRILGNFRDDVRNSAKCSKDIEVLKLCDQLRDDVLPNVGVRLEDKTEGPCTIKLVDRTVLLEEQRIKREEAAAKMNKKKEKVNVKQNPEPVEPPQNMFRSMKDKYSAFTAEGMPTHDAEGKEISKGQMKKLTKLYQAQEKKYEKFVADSALKK</sequence>
<dbReference type="NCBIfam" id="TIGR00435">
    <property type="entry name" value="cysS"/>
    <property type="match status" value="1"/>
</dbReference>
<name>A0A8I6SJ35_CIMLE</name>
<evidence type="ECO:0000256" key="9">
    <source>
        <dbReference type="ARBA" id="ARBA00023146"/>
    </source>
</evidence>
<keyword evidence="4" id="KW-0479">Metal-binding</keyword>
<dbReference type="AlphaFoldDB" id="A0A8I6SJ35"/>
<evidence type="ECO:0000256" key="8">
    <source>
        <dbReference type="ARBA" id="ARBA00022917"/>
    </source>
</evidence>
<reference evidence="14" key="1">
    <citation type="submission" date="2022-01" db="UniProtKB">
        <authorList>
            <consortium name="EnsemblMetazoa"/>
        </authorList>
    </citation>
    <scope>IDENTIFICATION</scope>
</reference>
<evidence type="ECO:0000256" key="11">
    <source>
        <dbReference type="ARBA" id="ARBA00039362"/>
    </source>
</evidence>
<keyword evidence="3" id="KW-0436">Ligase</keyword>
<evidence type="ECO:0000256" key="3">
    <source>
        <dbReference type="ARBA" id="ARBA00022598"/>
    </source>
</evidence>
<accession>A0A8I6SJ35</accession>
<evidence type="ECO:0000313" key="15">
    <source>
        <dbReference type="Proteomes" id="UP000494040"/>
    </source>
</evidence>
<dbReference type="CTD" id="36784"/>
<dbReference type="EnsemblMetazoa" id="XM_024226415.1">
    <property type="protein sequence ID" value="XP_024082183.1"/>
    <property type="gene ID" value="LOC106669991"/>
</dbReference>
<dbReference type="PANTHER" id="PTHR10890:SF3">
    <property type="entry name" value="CYSTEINE--TRNA LIGASE, CYTOPLASMIC"/>
    <property type="match status" value="1"/>
</dbReference>
<dbReference type="HAMAP" id="MF_00041">
    <property type="entry name" value="Cys_tRNA_synth"/>
    <property type="match status" value="1"/>
</dbReference>
<dbReference type="CDD" id="cd00672">
    <property type="entry name" value="CysRS_core"/>
    <property type="match status" value="1"/>
</dbReference>
<dbReference type="EC" id="6.1.1.16" evidence="2"/>
<dbReference type="InterPro" id="IPR014729">
    <property type="entry name" value="Rossmann-like_a/b/a_fold"/>
</dbReference>
<keyword evidence="7" id="KW-0067">ATP-binding</keyword>
<evidence type="ECO:0000256" key="2">
    <source>
        <dbReference type="ARBA" id="ARBA00012832"/>
    </source>
</evidence>
<dbReference type="OrthoDB" id="438179at2759"/>
<dbReference type="InterPro" id="IPR015803">
    <property type="entry name" value="Cys-tRNA-ligase"/>
</dbReference>
<comment type="cofactor">
    <cofactor evidence="1">
        <name>Zn(2+)</name>
        <dbReference type="ChEBI" id="CHEBI:29105"/>
    </cofactor>
</comment>
<dbReference type="RefSeq" id="XP_014255431.1">
    <property type="nucleotide sequence ID" value="XM_014399945.2"/>
</dbReference>
<dbReference type="PANTHER" id="PTHR10890">
    <property type="entry name" value="CYSTEINYL-TRNA SYNTHETASE"/>
    <property type="match status" value="1"/>
</dbReference>
<feature type="region of interest" description="Disordered" evidence="12">
    <location>
        <begin position="647"/>
        <end position="672"/>
    </location>
</feature>
<dbReference type="GO" id="GO:0005524">
    <property type="term" value="F:ATP binding"/>
    <property type="evidence" value="ECO:0007669"/>
    <property type="project" value="UniProtKB-KW"/>
</dbReference>
<dbReference type="SUPFAM" id="SSF52374">
    <property type="entry name" value="Nucleotidylyl transferase"/>
    <property type="match status" value="1"/>
</dbReference>
<evidence type="ECO:0000256" key="12">
    <source>
        <dbReference type="SAM" id="MobiDB-lite"/>
    </source>
</evidence>
<organism evidence="14 15">
    <name type="scientific">Cimex lectularius</name>
    <name type="common">Bed bug</name>
    <name type="synonym">Acanthia lectularia</name>
    <dbReference type="NCBI Taxonomy" id="79782"/>
    <lineage>
        <taxon>Eukaryota</taxon>
        <taxon>Metazoa</taxon>
        <taxon>Ecdysozoa</taxon>
        <taxon>Arthropoda</taxon>
        <taxon>Hexapoda</taxon>
        <taxon>Insecta</taxon>
        <taxon>Pterygota</taxon>
        <taxon>Neoptera</taxon>
        <taxon>Paraneoptera</taxon>
        <taxon>Hemiptera</taxon>
        <taxon>Heteroptera</taxon>
        <taxon>Panheteroptera</taxon>
        <taxon>Cimicomorpha</taxon>
        <taxon>Cimicidae</taxon>
        <taxon>Cimex</taxon>
    </lineage>
</organism>
<keyword evidence="6" id="KW-0862">Zinc</keyword>
<evidence type="ECO:0000256" key="5">
    <source>
        <dbReference type="ARBA" id="ARBA00022741"/>
    </source>
</evidence>
<protein>
    <recommendedName>
        <fullName evidence="11">Cysteine--tRNA ligase, cytoplasmic</fullName>
        <ecNumber evidence="2">6.1.1.16</ecNumber>
    </recommendedName>
    <alternativeName>
        <fullName evidence="10">Cysteinyl-tRNA synthetase</fullName>
    </alternativeName>
</protein>
<dbReference type="GO" id="GO:0004817">
    <property type="term" value="F:cysteine-tRNA ligase activity"/>
    <property type="evidence" value="ECO:0007669"/>
    <property type="project" value="UniProtKB-EC"/>
</dbReference>
<dbReference type="Pfam" id="PF01406">
    <property type="entry name" value="tRNA-synt_1e"/>
    <property type="match status" value="1"/>
</dbReference>
<dbReference type="Gene3D" id="3.40.50.620">
    <property type="entry name" value="HUPs"/>
    <property type="match status" value="2"/>
</dbReference>
<keyword evidence="8" id="KW-0648">Protein biosynthesis</keyword>
<proteinExistence type="inferred from homology"/>
<dbReference type="PRINTS" id="PR00983">
    <property type="entry name" value="TRNASYNTHCYS"/>
</dbReference>
<dbReference type="EnsemblMetazoa" id="XM_014399945.2">
    <property type="protein sequence ID" value="XP_014255431.1"/>
    <property type="gene ID" value="LOC106669991"/>
</dbReference>
<dbReference type="GO" id="GO:0005737">
    <property type="term" value="C:cytoplasm"/>
    <property type="evidence" value="ECO:0007669"/>
    <property type="project" value="TreeGrafter"/>
</dbReference>
<keyword evidence="5" id="KW-0547">Nucleotide-binding</keyword>
<dbReference type="InterPro" id="IPR009080">
    <property type="entry name" value="tRNAsynth_Ia_anticodon-bd"/>
</dbReference>
<evidence type="ECO:0000256" key="7">
    <source>
        <dbReference type="ARBA" id="ARBA00022840"/>
    </source>
</evidence>
<dbReference type="GO" id="GO:0046872">
    <property type="term" value="F:metal ion binding"/>
    <property type="evidence" value="ECO:0007669"/>
    <property type="project" value="UniProtKB-KW"/>
</dbReference>
<evidence type="ECO:0000256" key="10">
    <source>
        <dbReference type="ARBA" id="ARBA00031499"/>
    </source>
</evidence>
<evidence type="ECO:0000256" key="6">
    <source>
        <dbReference type="ARBA" id="ARBA00022833"/>
    </source>
</evidence>
<dbReference type="InterPro" id="IPR024909">
    <property type="entry name" value="Cys-tRNA/MSH_ligase"/>
</dbReference>
<evidence type="ECO:0000259" key="13">
    <source>
        <dbReference type="Pfam" id="PF01406"/>
    </source>
</evidence>
<dbReference type="GeneID" id="106669991"/>
<dbReference type="SUPFAM" id="SSF47323">
    <property type="entry name" value="Anticodon-binding domain of a subclass of class I aminoacyl-tRNA synthetases"/>
    <property type="match status" value="1"/>
</dbReference>
<dbReference type="KEGG" id="clec:106669991"/>